<dbReference type="Proteomes" id="UP000028839">
    <property type="component" value="Unassembled WGS sequence"/>
</dbReference>
<dbReference type="PANTHER" id="PTHR33221:SF2">
    <property type="entry name" value="TRANSCRIPTIONAL REGULATOR"/>
    <property type="match status" value="1"/>
</dbReference>
<sequence>MLRMSKMTDYAIVLMTRLAMDPKGQHAAADLSAQVEMPLPTVSKILKQLARAGLLLSARGAQGGYSLGRPPEAISVAEIITILEGPIGLTECVSTPGECGQEAHCSTRAHWEQINQAVYGALNEIKLSDMVQPMGAYPIRFRQLTRHSGPLPTDNTTR</sequence>
<dbReference type="GO" id="GO:0005829">
    <property type="term" value="C:cytosol"/>
    <property type="evidence" value="ECO:0007669"/>
    <property type="project" value="TreeGrafter"/>
</dbReference>
<dbReference type="NCBIfam" id="TIGR02944">
    <property type="entry name" value="suf_reg_Xantho"/>
    <property type="match status" value="1"/>
</dbReference>
<dbReference type="InterPro" id="IPR036390">
    <property type="entry name" value="WH_DNA-bd_sf"/>
</dbReference>
<dbReference type="PROSITE" id="PS01332">
    <property type="entry name" value="HTH_RRF2_1"/>
    <property type="match status" value="1"/>
</dbReference>
<gene>
    <name evidence="1" type="ORF">IB75_13245</name>
</gene>
<dbReference type="OrthoDB" id="9808360at2"/>
<accession>A0A0E2YZG6</accession>
<dbReference type="SUPFAM" id="SSF46785">
    <property type="entry name" value="Winged helix' DNA-binding domain"/>
    <property type="match status" value="1"/>
</dbReference>
<proteinExistence type="predicted"/>
<dbReference type="NCBIfam" id="TIGR00738">
    <property type="entry name" value="rrf2_super"/>
    <property type="match status" value="1"/>
</dbReference>
<dbReference type="InterPro" id="IPR000944">
    <property type="entry name" value="Tscrpt_reg_Rrf2"/>
</dbReference>
<dbReference type="GO" id="GO:0003700">
    <property type="term" value="F:DNA-binding transcription factor activity"/>
    <property type="evidence" value="ECO:0007669"/>
    <property type="project" value="TreeGrafter"/>
</dbReference>
<dbReference type="Pfam" id="PF02082">
    <property type="entry name" value="Rrf2"/>
    <property type="match status" value="1"/>
</dbReference>
<name>A0A0E2YZG6_9GAMM</name>
<dbReference type="InterPro" id="IPR014290">
    <property type="entry name" value="SUF_FeS_clus_asmbl_reg"/>
</dbReference>
<dbReference type="InterPro" id="IPR030489">
    <property type="entry name" value="TR_Rrf2-type_CS"/>
</dbReference>
<dbReference type="PROSITE" id="PS51197">
    <property type="entry name" value="HTH_RRF2_2"/>
    <property type="match status" value="1"/>
</dbReference>
<organism evidence="1 2">
    <name type="scientific">Nitrosococcus oceani C-27</name>
    <dbReference type="NCBI Taxonomy" id="314279"/>
    <lineage>
        <taxon>Bacteria</taxon>
        <taxon>Pseudomonadati</taxon>
        <taxon>Pseudomonadota</taxon>
        <taxon>Gammaproteobacteria</taxon>
        <taxon>Chromatiales</taxon>
        <taxon>Chromatiaceae</taxon>
        <taxon>Nitrosococcus</taxon>
    </lineage>
</organism>
<reference evidence="1 2" key="1">
    <citation type="submission" date="2014-07" db="EMBL/GenBank/DDBJ databases">
        <title>Comparative analysis of Nitrosococcus oceani genome inventories of strains from Pacific and Atlantic gyres.</title>
        <authorList>
            <person name="Lim C.K."/>
            <person name="Wang L."/>
            <person name="Sayavedra-Soto L.A."/>
            <person name="Klotz M.G."/>
        </authorList>
    </citation>
    <scope>NUCLEOTIDE SEQUENCE [LARGE SCALE GENOMIC DNA]</scope>
    <source>
        <strain evidence="1 2">C-27</strain>
    </source>
</reference>
<dbReference type="HOGENOM" id="CLU_107144_1_2_6"/>
<dbReference type="InterPro" id="IPR011991">
    <property type="entry name" value="ArsR-like_HTH"/>
</dbReference>
<dbReference type="CDD" id="cd00090">
    <property type="entry name" value="HTH_ARSR"/>
    <property type="match status" value="1"/>
</dbReference>
<evidence type="ECO:0000313" key="1">
    <source>
        <dbReference type="EMBL" id="KFI18743.1"/>
    </source>
</evidence>
<comment type="caution">
    <text evidence="1">The sequence shown here is derived from an EMBL/GenBank/DDBJ whole genome shotgun (WGS) entry which is preliminary data.</text>
</comment>
<dbReference type="Gene3D" id="1.10.10.10">
    <property type="entry name" value="Winged helix-like DNA-binding domain superfamily/Winged helix DNA-binding domain"/>
    <property type="match status" value="1"/>
</dbReference>
<dbReference type="EMBL" id="JPGN01000075">
    <property type="protein sequence ID" value="KFI18743.1"/>
    <property type="molecule type" value="Genomic_DNA"/>
</dbReference>
<dbReference type="AlphaFoldDB" id="A0A0E2YZG6"/>
<dbReference type="PANTHER" id="PTHR33221">
    <property type="entry name" value="WINGED HELIX-TURN-HELIX TRANSCRIPTIONAL REGULATOR, RRF2 FAMILY"/>
    <property type="match status" value="1"/>
</dbReference>
<dbReference type="InterPro" id="IPR036388">
    <property type="entry name" value="WH-like_DNA-bd_sf"/>
</dbReference>
<evidence type="ECO:0000313" key="2">
    <source>
        <dbReference type="Proteomes" id="UP000028839"/>
    </source>
</evidence>
<protein>
    <submittedName>
        <fullName evidence="1">Rrf2 family transcriptional regulator</fullName>
    </submittedName>
</protein>